<gene>
    <name evidence="1" type="ORF">A3H63_01390</name>
</gene>
<reference evidence="1 2" key="1">
    <citation type="journal article" date="2016" name="Nat. Commun.">
        <title>Thousands of microbial genomes shed light on interconnected biogeochemical processes in an aquifer system.</title>
        <authorList>
            <person name="Anantharaman K."/>
            <person name="Brown C.T."/>
            <person name="Hug L.A."/>
            <person name="Sharon I."/>
            <person name="Castelle C.J."/>
            <person name="Probst A.J."/>
            <person name="Thomas B.C."/>
            <person name="Singh A."/>
            <person name="Wilkins M.J."/>
            <person name="Karaoz U."/>
            <person name="Brodie E.L."/>
            <person name="Williams K.H."/>
            <person name="Hubbard S.S."/>
            <person name="Banfield J.F."/>
        </authorList>
    </citation>
    <scope>NUCLEOTIDE SEQUENCE [LARGE SCALE GENOMIC DNA]</scope>
</reference>
<name>A0A1G1ZVG0_9BACT</name>
<accession>A0A1G1ZVG0</accession>
<protein>
    <submittedName>
        <fullName evidence="1">Uncharacterized protein</fullName>
    </submittedName>
</protein>
<sequence>MEEKRVMYFFISTPVYGGFPHWFQAEYKEKSDGKTKISRLIPGTLKDLRPLTDQEITVLDDKKGWGYLIKIRSDRHY</sequence>
<comment type="caution">
    <text evidence="1">The sequence shown here is derived from an EMBL/GenBank/DDBJ whole genome shotgun (WGS) entry which is preliminary data.</text>
</comment>
<evidence type="ECO:0000313" key="2">
    <source>
        <dbReference type="Proteomes" id="UP000176284"/>
    </source>
</evidence>
<dbReference type="Proteomes" id="UP000176284">
    <property type="component" value="Unassembled WGS sequence"/>
</dbReference>
<organism evidence="1 2">
    <name type="scientific">Candidatus Harrisonbacteria bacterium RIFCSPLOWO2_02_FULL_45_10c</name>
    <dbReference type="NCBI Taxonomy" id="1798410"/>
    <lineage>
        <taxon>Bacteria</taxon>
        <taxon>Candidatus Harrisoniibacteriota</taxon>
    </lineage>
</organism>
<dbReference type="AlphaFoldDB" id="A0A1G1ZVG0"/>
<proteinExistence type="predicted"/>
<evidence type="ECO:0000313" key="1">
    <source>
        <dbReference type="EMBL" id="OGY67730.1"/>
    </source>
</evidence>
<dbReference type="EMBL" id="MHJM01000019">
    <property type="protein sequence ID" value="OGY67730.1"/>
    <property type="molecule type" value="Genomic_DNA"/>
</dbReference>